<keyword evidence="3" id="KW-1185">Reference proteome</keyword>
<dbReference type="PANTHER" id="PTHR24637:SF421">
    <property type="entry name" value="CUTICLE COLLAGEN DPY-2"/>
    <property type="match status" value="1"/>
</dbReference>
<evidence type="ECO:0000313" key="2">
    <source>
        <dbReference type="EMBL" id="REE25412.1"/>
    </source>
</evidence>
<dbReference type="OrthoDB" id="9765957at2"/>
<dbReference type="AlphaFoldDB" id="A0A3D9MYZ0"/>
<comment type="caution">
    <text evidence="2">The sequence shown here is derived from an EMBL/GenBank/DDBJ whole genome shotgun (WGS) entry which is preliminary data.</text>
</comment>
<accession>A0A3D9MYZ0</accession>
<name>A0A3D9MYZ0_9FLAO</name>
<protein>
    <submittedName>
        <fullName evidence="2">Uncharacterized protein DUF1566</fullName>
    </submittedName>
</protein>
<organism evidence="2 3">
    <name type="scientific">Winogradskyella pacifica</name>
    <dbReference type="NCBI Taxonomy" id="664642"/>
    <lineage>
        <taxon>Bacteria</taxon>
        <taxon>Pseudomonadati</taxon>
        <taxon>Bacteroidota</taxon>
        <taxon>Flavobacteriia</taxon>
        <taxon>Flavobacteriales</taxon>
        <taxon>Flavobacteriaceae</taxon>
        <taxon>Winogradskyella</taxon>
    </lineage>
</organism>
<feature type="compositionally biased region" description="Low complexity" evidence="1">
    <location>
        <begin position="84"/>
        <end position="118"/>
    </location>
</feature>
<gene>
    <name evidence="2" type="ORF">DFQ09_1021</name>
</gene>
<dbReference type="InterPro" id="IPR008160">
    <property type="entry name" value="Collagen"/>
</dbReference>
<reference evidence="2 3" key="1">
    <citation type="submission" date="2018-07" db="EMBL/GenBank/DDBJ databases">
        <title>Genomic Encyclopedia of Type Strains, Phase III (KMG-III): the genomes of soil and plant-associated and newly described type strains.</title>
        <authorList>
            <person name="Whitman W."/>
        </authorList>
    </citation>
    <scope>NUCLEOTIDE SEQUENCE [LARGE SCALE GENOMIC DNA]</scope>
    <source>
        <strain evidence="2 3">CECT 7948</strain>
    </source>
</reference>
<feature type="non-terminal residue" evidence="2">
    <location>
        <position position="1"/>
    </location>
</feature>
<dbReference type="EMBL" id="QREI01000002">
    <property type="protein sequence ID" value="REE25412.1"/>
    <property type="molecule type" value="Genomic_DNA"/>
</dbReference>
<feature type="compositionally biased region" description="Low complexity" evidence="1">
    <location>
        <begin position="1"/>
        <end position="18"/>
    </location>
</feature>
<feature type="region of interest" description="Disordered" evidence="1">
    <location>
        <begin position="1"/>
        <end position="122"/>
    </location>
</feature>
<evidence type="ECO:0000256" key="1">
    <source>
        <dbReference type="SAM" id="MobiDB-lite"/>
    </source>
</evidence>
<dbReference type="Pfam" id="PF01391">
    <property type="entry name" value="Collagen"/>
    <property type="match status" value="1"/>
</dbReference>
<evidence type="ECO:0000313" key="3">
    <source>
        <dbReference type="Proteomes" id="UP000256919"/>
    </source>
</evidence>
<dbReference type="PANTHER" id="PTHR24637">
    <property type="entry name" value="COLLAGEN"/>
    <property type="match status" value="1"/>
</dbReference>
<dbReference type="Proteomes" id="UP000256919">
    <property type="component" value="Unassembled WGS sequence"/>
</dbReference>
<sequence length="380" mass="37204">SSTPGPTGPQGPSGNDGADGSDGADGTNGLDGATGATGSTGPQGAQGPAGNDGADGSDGADGTNGLDGATGATGSTGPQGAQGPTGNDGADGADGAAGTDGTDGATGATGLQGLQGPAGNDGADGVGIAQTLSFTSPNLTLSDSGGTVDLTSLINDADSDISNEIQNLSEVLTEGNTADAQIKNVTDPTDAQDAATKAYVDALQAQIAALDARIIALEPLPTIGEFRYGGVVFWIDPTDNTHGLVCAIADQSSAIQWSNGSYIVTGATGVAIGTGAANTATIITAQGATETNYAAGLAKAYTGGGFNDWFLPSDDELKEIFLNGAAIEATATANGGAVFNTTFYWSSTEVNFEKAETSKLTNNGSAAKGWGYNVRAVRAF</sequence>
<proteinExistence type="predicted"/>